<feature type="domain" description="RRM" evidence="5">
    <location>
        <begin position="14"/>
        <end position="92"/>
    </location>
</feature>
<dbReference type="CDD" id="cd00590">
    <property type="entry name" value="RRM_SF"/>
    <property type="match status" value="3"/>
</dbReference>
<feature type="compositionally biased region" description="Polar residues" evidence="4">
    <location>
        <begin position="524"/>
        <end position="536"/>
    </location>
</feature>
<comment type="subcellular location">
    <subcellularLocation>
        <location evidence="1">Nucleus</location>
    </subcellularLocation>
</comment>
<reference evidence="6 7" key="1">
    <citation type="journal article" date="2022" name="bioRxiv">
        <title>Genomics of Preaxostyla Flagellates Illuminates Evolutionary Transitions and the Path Towards Mitochondrial Loss.</title>
        <authorList>
            <person name="Novak L.V.F."/>
            <person name="Treitli S.C."/>
            <person name="Pyrih J."/>
            <person name="Halakuc P."/>
            <person name="Pipaliya S.V."/>
            <person name="Vacek V."/>
            <person name="Brzon O."/>
            <person name="Soukal P."/>
            <person name="Eme L."/>
            <person name="Dacks J.B."/>
            <person name="Karnkowska A."/>
            <person name="Elias M."/>
            <person name="Hampl V."/>
        </authorList>
    </citation>
    <scope>NUCLEOTIDE SEQUENCE [LARGE SCALE GENOMIC DNA]</scope>
    <source>
        <strain evidence="6">NAU3</strain>
        <tissue evidence="6">Gut</tissue>
    </source>
</reference>
<evidence type="ECO:0000313" key="6">
    <source>
        <dbReference type="EMBL" id="KAK2949677.1"/>
    </source>
</evidence>
<name>A0ABQ9XGA9_9EUKA</name>
<dbReference type="Gene3D" id="3.30.70.330">
    <property type="match status" value="3"/>
</dbReference>
<comment type="caution">
    <text evidence="6">The sequence shown here is derived from an EMBL/GenBank/DDBJ whole genome shotgun (WGS) entry which is preliminary data.</text>
</comment>
<dbReference type="PROSITE" id="PS50102">
    <property type="entry name" value="RRM"/>
    <property type="match status" value="3"/>
</dbReference>
<dbReference type="SUPFAM" id="SSF54928">
    <property type="entry name" value="RNA-binding domain, RBD"/>
    <property type="match status" value="2"/>
</dbReference>
<dbReference type="Pfam" id="PF00076">
    <property type="entry name" value="RRM_1"/>
    <property type="match status" value="2"/>
</dbReference>
<sequence length="774" mass="85433">MATLDDGGEGADDTGLYLGDITSAITKQDILAFFQPYGEILDVTLRLKQSSGKRQGFGFVYFRYPYSVSSYLRDNVKCVIKGITIRVSRAIRNKNIFISGIPLSASNEEIEVFLSRFGPINRFERKAPDPNVYIEFPTRKMAGDVLGEIKMCTFQGLPLTVQWADSDTIPNCVHINFDPILATRLKDTFNEDSVRQTFEAYGKVTRVELPRMESGEFQPFGYVVYTNDGTGIENARRAIEGMSSETTTIRGVVIQASRHTNKQKYPEAQPPPQFSKFATVPDDALLPPPSSLNIKFPPINFPQTLIAPPPQLHSVESLLSKILQLSKQDKLQVFRQLGTDLISDDKSLFPQDLLTQLELFLSTPLTNPLFIPEPTPTIPPVSSFNLKAAAFVPGAKSKLLKHNSNQQLTSPAIPIATHPHSPPPTSHPALTSPHLPPHHITFPLPPDTTTHSHKNPPFFKQKSVPQINSQSLFGQPPIDEAYIPTPSPNTTVTHSPTTSFFHDFGSSFHSDVLSMSSVDDEPTRQNPHTRTTSSSIVSEFKESGDILLQDTRSFAYFGTSNRRNESLGASHSTFQSMGSPSEEDYDKVDITSDWDLWNRRDSAGFGSGPMGWVEESIARSDLTNVQFKILKYNMAEKKNQRGLRPSRWPVPTAPMGSFLRGSREAATQTETGSEEANVLVLGSRPPSQHFETPSQPVSPFGTSKPRQPSLSSVMSNEGSVVSHSTVQTTDSHSTSSQSTQILNSSSPSSIDQTARPFSQLLEGWHQKTTPVSAK</sequence>
<dbReference type="InterPro" id="IPR012677">
    <property type="entry name" value="Nucleotide-bd_a/b_plait_sf"/>
</dbReference>
<feature type="compositionally biased region" description="Low complexity" evidence="4">
    <location>
        <begin position="719"/>
        <end position="750"/>
    </location>
</feature>
<dbReference type="SMART" id="SM00360">
    <property type="entry name" value="RRM"/>
    <property type="match status" value="3"/>
</dbReference>
<feature type="compositionally biased region" description="Polar residues" evidence="4">
    <location>
        <begin position="685"/>
        <end position="718"/>
    </location>
</feature>
<feature type="region of interest" description="Disordered" evidence="4">
    <location>
        <begin position="438"/>
        <end position="464"/>
    </location>
</feature>
<dbReference type="InterPro" id="IPR035979">
    <property type="entry name" value="RBD_domain_sf"/>
</dbReference>
<evidence type="ECO:0000259" key="5">
    <source>
        <dbReference type="PROSITE" id="PS50102"/>
    </source>
</evidence>
<evidence type="ECO:0000256" key="1">
    <source>
        <dbReference type="ARBA" id="ARBA00004123"/>
    </source>
</evidence>
<protein>
    <recommendedName>
        <fullName evidence="5">RRM domain-containing protein</fullName>
    </recommendedName>
</protein>
<feature type="domain" description="RRM" evidence="5">
    <location>
        <begin position="178"/>
        <end position="259"/>
    </location>
</feature>
<evidence type="ECO:0000256" key="4">
    <source>
        <dbReference type="SAM" id="MobiDB-lite"/>
    </source>
</evidence>
<keyword evidence="3" id="KW-0694">RNA-binding</keyword>
<evidence type="ECO:0000256" key="2">
    <source>
        <dbReference type="ARBA" id="ARBA00023242"/>
    </source>
</evidence>
<dbReference type="PANTHER" id="PTHR48033:SF10">
    <property type="entry name" value="RNA-BINDING PROTEIN SQUID"/>
    <property type="match status" value="1"/>
</dbReference>
<feature type="region of interest" description="Disordered" evidence="4">
    <location>
        <begin position="640"/>
        <end position="774"/>
    </location>
</feature>
<dbReference type="PANTHER" id="PTHR48033">
    <property type="entry name" value="RNA-BINDING (RRM/RBD/RNP MOTIFS) FAMILY PROTEIN"/>
    <property type="match status" value="1"/>
</dbReference>
<dbReference type="InterPro" id="IPR000504">
    <property type="entry name" value="RRM_dom"/>
</dbReference>
<keyword evidence="2" id="KW-0539">Nucleus</keyword>
<proteinExistence type="predicted"/>
<dbReference type="EMBL" id="JARBJD010000152">
    <property type="protein sequence ID" value="KAK2949677.1"/>
    <property type="molecule type" value="Genomic_DNA"/>
</dbReference>
<feature type="region of interest" description="Disordered" evidence="4">
    <location>
        <begin position="516"/>
        <end position="536"/>
    </location>
</feature>
<feature type="region of interest" description="Disordered" evidence="4">
    <location>
        <begin position="565"/>
        <end position="585"/>
    </location>
</feature>
<evidence type="ECO:0000313" key="7">
    <source>
        <dbReference type="Proteomes" id="UP001281761"/>
    </source>
</evidence>
<keyword evidence="7" id="KW-1185">Reference proteome</keyword>
<feature type="domain" description="RRM" evidence="5">
    <location>
        <begin position="94"/>
        <end position="166"/>
    </location>
</feature>
<gene>
    <name evidence="6" type="ORF">BLNAU_15428</name>
</gene>
<accession>A0ABQ9XGA9</accession>
<organism evidence="6 7">
    <name type="scientific">Blattamonas nauphoetae</name>
    <dbReference type="NCBI Taxonomy" id="2049346"/>
    <lineage>
        <taxon>Eukaryota</taxon>
        <taxon>Metamonada</taxon>
        <taxon>Preaxostyla</taxon>
        <taxon>Oxymonadida</taxon>
        <taxon>Blattamonas</taxon>
    </lineage>
</organism>
<evidence type="ECO:0000256" key="3">
    <source>
        <dbReference type="PROSITE-ProRule" id="PRU00176"/>
    </source>
</evidence>
<feature type="compositionally biased region" description="Polar residues" evidence="4">
    <location>
        <begin position="567"/>
        <end position="579"/>
    </location>
</feature>
<dbReference type="Proteomes" id="UP001281761">
    <property type="component" value="Unassembled WGS sequence"/>
</dbReference>